<dbReference type="InterPro" id="IPR037202">
    <property type="entry name" value="ESCRT_assembly_dom"/>
</dbReference>
<dbReference type="InterPro" id="IPR029012">
    <property type="entry name" value="Helix_hairpin_bin_sf"/>
</dbReference>
<keyword evidence="5 6" id="KW-0653">Protein transport</keyword>
<dbReference type="GO" id="GO:0000813">
    <property type="term" value="C:ESCRT I complex"/>
    <property type="evidence" value="ECO:0007669"/>
    <property type="project" value="UniProtKB-ARBA"/>
</dbReference>
<proteinExistence type="inferred from homology"/>
<dbReference type="GO" id="GO:0072666">
    <property type="term" value="P:establishment of protein localization to vacuole"/>
    <property type="evidence" value="ECO:0007669"/>
    <property type="project" value="UniProtKB-ARBA"/>
</dbReference>
<sequence length="237" mass="27139">MESNLKPPPLPPTPVELAASRLQASHLRRESVELTASIPNQLPAVITDKTVDELKKLASNPFAPQIIEGALMQEERLHEKKIENFLYKDPYEQQKTDLETFRSRLDIVVAREVEVLEPLRATIQQKLEQSKSLETRWLEVEGKMYRSLQPFSMPALQSRMEQAVAEADNLSEVLIESFLSSKSNNTTNHSNLGGQGQESAEVVEEFVLQYRKACKLKHLRSERLDRLKENRVGRVYM</sequence>
<dbReference type="EMBL" id="KV454411">
    <property type="protein sequence ID" value="ODQ64778.1"/>
    <property type="molecule type" value="Genomic_DNA"/>
</dbReference>
<keyword evidence="4" id="KW-0967">Endosome</keyword>
<evidence type="ECO:0000256" key="1">
    <source>
        <dbReference type="ARBA" id="ARBA00004177"/>
    </source>
</evidence>
<dbReference type="GO" id="GO:0006886">
    <property type="term" value="P:intracellular protein transport"/>
    <property type="evidence" value="ECO:0007669"/>
    <property type="project" value="UniProtKB-ARBA"/>
</dbReference>
<comment type="subcellular location">
    <subcellularLocation>
        <location evidence="1">Endosome</location>
    </subcellularLocation>
</comment>
<reference evidence="8 9" key="1">
    <citation type="journal article" date="2016" name="Proc. Natl. Acad. Sci. U.S.A.">
        <title>Comparative genomics of biotechnologically important yeasts.</title>
        <authorList>
            <person name="Riley R."/>
            <person name="Haridas S."/>
            <person name="Wolfe K.H."/>
            <person name="Lopes M.R."/>
            <person name="Hittinger C.T."/>
            <person name="Goeker M."/>
            <person name="Salamov A.A."/>
            <person name="Wisecaver J.H."/>
            <person name="Long T.M."/>
            <person name="Calvey C.H."/>
            <person name="Aerts A.L."/>
            <person name="Barry K.W."/>
            <person name="Choi C."/>
            <person name="Clum A."/>
            <person name="Coughlan A.Y."/>
            <person name="Deshpande S."/>
            <person name="Douglass A.P."/>
            <person name="Hanson S.J."/>
            <person name="Klenk H.-P."/>
            <person name="LaButti K.M."/>
            <person name="Lapidus A."/>
            <person name="Lindquist E.A."/>
            <person name="Lipzen A.M."/>
            <person name="Meier-Kolthoff J.P."/>
            <person name="Ohm R.A."/>
            <person name="Otillar R.P."/>
            <person name="Pangilinan J.L."/>
            <person name="Peng Y."/>
            <person name="Rokas A."/>
            <person name="Rosa C.A."/>
            <person name="Scheuner C."/>
            <person name="Sibirny A.A."/>
            <person name="Slot J.C."/>
            <person name="Stielow J.B."/>
            <person name="Sun H."/>
            <person name="Kurtzman C.P."/>
            <person name="Blackwell M."/>
            <person name="Grigoriev I.V."/>
            <person name="Jeffries T.W."/>
        </authorList>
    </citation>
    <scope>NUCLEOTIDE SEQUENCE [LARGE SCALE GENOMIC DNA]</scope>
    <source>
        <strain evidence="8 9">DSM 6958</strain>
    </source>
</reference>
<keyword evidence="9" id="KW-1185">Reference proteome</keyword>
<name>A0A1E3PHD3_9ASCO</name>
<accession>A0A1E3PHD3</accession>
<organism evidence="8 9">
    <name type="scientific">Nadsonia fulvescens var. elongata DSM 6958</name>
    <dbReference type="NCBI Taxonomy" id="857566"/>
    <lineage>
        <taxon>Eukaryota</taxon>
        <taxon>Fungi</taxon>
        <taxon>Dikarya</taxon>
        <taxon>Ascomycota</taxon>
        <taxon>Saccharomycotina</taxon>
        <taxon>Dipodascomycetes</taxon>
        <taxon>Dipodascales</taxon>
        <taxon>Dipodascales incertae sedis</taxon>
        <taxon>Nadsonia</taxon>
    </lineage>
</organism>
<evidence type="ECO:0000256" key="4">
    <source>
        <dbReference type="ARBA" id="ARBA00022753"/>
    </source>
</evidence>
<feature type="domain" description="VPS37 C-terminal" evidence="7">
    <location>
        <begin position="134"/>
        <end position="237"/>
    </location>
</feature>
<dbReference type="SUPFAM" id="SSF140111">
    <property type="entry name" value="Endosomal sorting complex assembly domain"/>
    <property type="match status" value="1"/>
</dbReference>
<evidence type="ECO:0000256" key="2">
    <source>
        <dbReference type="ARBA" id="ARBA00007617"/>
    </source>
</evidence>
<evidence type="ECO:0000256" key="6">
    <source>
        <dbReference type="PROSITE-ProRule" id="PRU00646"/>
    </source>
</evidence>
<dbReference type="OrthoDB" id="10260857at2759"/>
<dbReference type="PROSITE" id="PS51314">
    <property type="entry name" value="VPS37_C"/>
    <property type="match status" value="1"/>
</dbReference>
<dbReference type="AlphaFoldDB" id="A0A1E3PHD3"/>
<evidence type="ECO:0000259" key="7">
    <source>
        <dbReference type="PROSITE" id="PS51314"/>
    </source>
</evidence>
<dbReference type="InterPro" id="IPR009851">
    <property type="entry name" value="Mod_r"/>
</dbReference>
<protein>
    <recommendedName>
        <fullName evidence="7">VPS37 C-terminal domain-containing protein</fullName>
    </recommendedName>
</protein>
<gene>
    <name evidence="8" type="ORF">NADFUDRAFT_52402</name>
</gene>
<keyword evidence="3 6" id="KW-0813">Transport</keyword>
<evidence type="ECO:0000256" key="5">
    <source>
        <dbReference type="ARBA" id="ARBA00022927"/>
    </source>
</evidence>
<dbReference type="Proteomes" id="UP000095009">
    <property type="component" value="Unassembled WGS sequence"/>
</dbReference>
<dbReference type="GO" id="GO:0043162">
    <property type="term" value="P:ubiquitin-dependent protein catabolic process via the multivesicular body sorting pathway"/>
    <property type="evidence" value="ECO:0007669"/>
    <property type="project" value="UniProtKB-ARBA"/>
</dbReference>
<evidence type="ECO:0000313" key="9">
    <source>
        <dbReference type="Proteomes" id="UP000095009"/>
    </source>
</evidence>
<dbReference type="Pfam" id="PF07200">
    <property type="entry name" value="Mod_r"/>
    <property type="match status" value="1"/>
</dbReference>
<comment type="similarity">
    <text evidence="2">Belongs to the VPS37 family.</text>
</comment>
<dbReference type="Gene3D" id="1.10.287.660">
    <property type="entry name" value="Helix hairpin bin"/>
    <property type="match status" value="1"/>
</dbReference>
<dbReference type="STRING" id="857566.A0A1E3PHD3"/>
<evidence type="ECO:0000313" key="8">
    <source>
        <dbReference type="EMBL" id="ODQ64778.1"/>
    </source>
</evidence>
<evidence type="ECO:0000256" key="3">
    <source>
        <dbReference type="ARBA" id="ARBA00022448"/>
    </source>
</evidence>